<evidence type="ECO:0000259" key="3">
    <source>
        <dbReference type="Pfam" id="PF01408"/>
    </source>
</evidence>
<dbReference type="EMBL" id="LGTK01000005">
    <property type="protein sequence ID" value="KPH77896.1"/>
    <property type="molecule type" value="Genomic_DNA"/>
</dbReference>
<feature type="domain" description="Gfo/Idh/MocA-like oxidoreductase N-terminal" evidence="3">
    <location>
        <begin position="5"/>
        <end position="119"/>
    </location>
</feature>
<dbReference type="Gene3D" id="3.30.360.10">
    <property type="entry name" value="Dihydrodipicolinate Reductase, domain 2"/>
    <property type="match status" value="1"/>
</dbReference>
<evidence type="ECO:0000313" key="5">
    <source>
        <dbReference type="EMBL" id="KPH77896.1"/>
    </source>
</evidence>
<dbReference type="Pfam" id="PF01408">
    <property type="entry name" value="GFO_IDH_MocA"/>
    <property type="match status" value="1"/>
</dbReference>
<dbReference type="InterPro" id="IPR000683">
    <property type="entry name" value="Gfo/Idh/MocA-like_OxRdtase_N"/>
</dbReference>
<dbReference type="InterPro" id="IPR050984">
    <property type="entry name" value="Gfo/Idh/MocA_domain"/>
</dbReference>
<sequence>MSKVKWGILSAANIAYEEMVPALRRSENAIVSAIASRTKEKAEKFEIPTIYHSYEELIQDPTIDAIYIPLPNALHKEWAIKAMDAGKHVLLEKPAVLQEKEMLEIKETQERNNVVFMEAFMYQFHKQHAKVKELLDSGIIGEYQHVKAHFSYNLDNPNDVRLNKELGGGAMWDVGCYGMHAITQIVGMKPVKLSMTGHIHPVHEVDISSTCVLVDKDNRMAEIFSSMELPFIDYYEIFGPEGTIRVDGSFRPDQSSLDKRGKVTVKDKQNNVIYKEAFQSDQYLEQVEHFQECIKENKLPIYSADQSLEMIRYIQKSYESLFNHSILTEIPEGNLLTK</sequence>
<dbReference type="RefSeq" id="WP_060667776.1">
    <property type="nucleotide sequence ID" value="NZ_JARTGE010000060.1"/>
</dbReference>
<evidence type="ECO:0008006" key="7">
    <source>
        <dbReference type="Google" id="ProtNLM"/>
    </source>
</evidence>
<keyword evidence="6" id="KW-1185">Reference proteome</keyword>
<dbReference type="PANTHER" id="PTHR22604:SF105">
    <property type="entry name" value="TRANS-1,2-DIHYDROBENZENE-1,2-DIOL DEHYDROGENASE"/>
    <property type="match status" value="1"/>
</dbReference>
<accession>A0ABR5MN54</accession>
<dbReference type="SUPFAM" id="SSF55347">
    <property type="entry name" value="Glyceraldehyde-3-phosphate dehydrogenase-like, C-terminal domain"/>
    <property type="match status" value="1"/>
</dbReference>
<evidence type="ECO:0000256" key="1">
    <source>
        <dbReference type="ARBA" id="ARBA00010928"/>
    </source>
</evidence>
<gene>
    <name evidence="5" type="ORF">AFL42_02795</name>
</gene>
<dbReference type="SUPFAM" id="SSF51735">
    <property type="entry name" value="NAD(P)-binding Rossmann-fold domains"/>
    <property type="match status" value="1"/>
</dbReference>
<dbReference type="PANTHER" id="PTHR22604">
    <property type="entry name" value="OXIDOREDUCTASES"/>
    <property type="match status" value="1"/>
</dbReference>
<dbReference type="Gene3D" id="3.40.50.720">
    <property type="entry name" value="NAD(P)-binding Rossmann-like Domain"/>
    <property type="match status" value="1"/>
</dbReference>
<evidence type="ECO:0000313" key="6">
    <source>
        <dbReference type="Proteomes" id="UP000037854"/>
    </source>
</evidence>
<keyword evidence="2" id="KW-0560">Oxidoreductase</keyword>
<comment type="similarity">
    <text evidence="1">Belongs to the Gfo/Idh/MocA family.</text>
</comment>
<protein>
    <recommendedName>
        <fullName evidence="7">Oxidoreductase</fullName>
    </recommendedName>
</protein>
<evidence type="ECO:0000259" key="4">
    <source>
        <dbReference type="Pfam" id="PF22725"/>
    </source>
</evidence>
<dbReference type="InterPro" id="IPR055170">
    <property type="entry name" value="GFO_IDH_MocA-like_dom"/>
</dbReference>
<evidence type="ECO:0000256" key="2">
    <source>
        <dbReference type="ARBA" id="ARBA00023002"/>
    </source>
</evidence>
<dbReference type="InterPro" id="IPR036291">
    <property type="entry name" value="NAD(P)-bd_dom_sf"/>
</dbReference>
<comment type="caution">
    <text evidence="5">The sequence shown here is derived from an EMBL/GenBank/DDBJ whole genome shotgun (WGS) entry which is preliminary data.</text>
</comment>
<dbReference type="Pfam" id="PF22725">
    <property type="entry name" value="GFO_IDH_MocA_C3"/>
    <property type="match status" value="1"/>
</dbReference>
<name>A0ABR5MN54_9BACI</name>
<feature type="domain" description="GFO/IDH/MocA-like oxidoreductase" evidence="4">
    <location>
        <begin position="129"/>
        <end position="245"/>
    </location>
</feature>
<organism evidence="5 6">
    <name type="scientific">Oceanobacillus caeni</name>
    <dbReference type="NCBI Taxonomy" id="405946"/>
    <lineage>
        <taxon>Bacteria</taxon>
        <taxon>Bacillati</taxon>
        <taxon>Bacillota</taxon>
        <taxon>Bacilli</taxon>
        <taxon>Bacillales</taxon>
        <taxon>Bacillaceae</taxon>
        <taxon>Oceanobacillus</taxon>
    </lineage>
</organism>
<dbReference type="Proteomes" id="UP000037854">
    <property type="component" value="Unassembled WGS sequence"/>
</dbReference>
<reference evidence="5 6" key="1">
    <citation type="submission" date="2015-07" db="EMBL/GenBank/DDBJ databases">
        <title>High-quality draft genome sequence of Oceanobacillus caeni HM6, a bacillus isolated from a human feces.</title>
        <authorList>
            <person name="Kumar J."/>
            <person name="Verma M.K."/>
            <person name="Pandey R."/>
            <person name="Bhambi M."/>
            <person name="Chauhan N."/>
        </authorList>
    </citation>
    <scope>NUCLEOTIDE SEQUENCE [LARGE SCALE GENOMIC DNA]</scope>
    <source>
        <strain evidence="5 6">HM6</strain>
    </source>
</reference>
<proteinExistence type="inferred from homology"/>